<dbReference type="AlphaFoldDB" id="A0A327NIQ3"/>
<sequence>MKHLSLILLMLLPLSAVAQDDYYQKKSTPSPVKRPYTILLKDGTQLRGELLRQDSTEAIIRTRNLGEVRLKSDQIVSIEQVGAQVDDDGFPNLFSQTMRIAPTAFSAEKNKLYFRNYLLYFSQFEYGITDNWSVGTTFFTFLPTAIFSLSTKVSLPVSQRVRLGINAQYMGVQSTGLLYTNGNSGLEGIGYVQGMVTTGDRQNNTTYGLGWSVSNGELSRNVVGSFGLVRKVSPKLSFISENFVLFGRGSLDFVGVLSAGIRFDRRRHAFDLAAYIPLVIGRGISTPSPLFRMPATISESGNDPFISICLRTWHGF</sequence>
<proteinExistence type="predicted"/>
<organism evidence="2 3">
    <name type="scientific">Spirosoma telluris</name>
    <dbReference type="NCBI Taxonomy" id="2183553"/>
    <lineage>
        <taxon>Bacteria</taxon>
        <taxon>Pseudomonadati</taxon>
        <taxon>Bacteroidota</taxon>
        <taxon>Cytophagia</taxon>
        <taxon>Cytophagales</taxon>
        <taxon>Cytophagaceae</taxon>
        <taxon>Spirosoma</taxon>
    </lineage>
</organism>
<evidence type="ECO:0000313" key="2">
    <source>
        <dbReference type="EMBL" id="RAI74209.1"/>
    </source>
</evidence>
<dbReference type="Proteomes" id="UP000249016">
    <property type="component" value="Unassembled WGS sequence"/>
</dbReference>
<evidence type="ECO:0008006" key="4">
    <source>
        <dbReference type="Google" id="ProtNLM"/>
    </source>
</evidence>
<keyword evidence="3" id="KW-1185">Reference proteome</keyword>
<protein>
    <recommendedName>
        <fullName evidence="4">Porin</fullName>
    </recommendedName>
</protein>
<comment type="caution">
    <text evidence="2">The sequence shown here is derived from an EMBL/GenBank/DDBJ whole genome shotgun (WGS) entry which is preliminary data.</text>
</comment>
<evidence type="ECO:0000256" key="1">
    <source>
        <dbReference type="SAM" id="SignalP"/>
    </source>
</evidence>
<reference evidence="2 3" key="1">
    <citation type="submission" date="2018-06" db="EMBL/GenBank/DDBJ databases">
        <title>Spirosoma sp. HMF3257 Genome sequencing and assembly.</title>
        <authorList>
            <person name="Kang H."/>
            <person name="Cha I."/>
            <person name="Kim H."/>
            <person name="Kang J."/>
            <person name="Joh K."/>
        </authorList>
    </citation>
    <scope>NUCLEOTIDE SEQUENCE [LARGE SCALE GENOMIC DNA]</scope>
    <source>
        <strain evidence="2 3">HMF3257</strain>
    </source>
</reference>
<name>A0A327NIQ3_9BACT</name>
<feature type="chain" id="PRO_5016381618" description="Porin" evidence="1">
    <location>
        <begin position="19"/>
        <end position="316"/>
    </location>
</feature>
<dbReference type="OrthoDB" id="1116368at2"/>
<gene>
    <name evidence="2" type="ORF">HMF3257_07490</name>
</gene>
<dbReference type="RefSeq" id="WP_111341078.1">
    <property type="nucleotide sequence ID" value="NZ_QLII01000001.1"/>
</dbReference>
<dbReference type="EMBL" id="QLII01000001">
    <property type="protein sequence ID" value="RAI74209.1"/>
    <property type="molecule type" value="Genomic_DNA"/>
</dbReference>
<keyword evidence="1" id="KW-0732">Signal</keyword>
<accession>A0A327NIQ3</accession>
<feature type="signal peptide" evidence="1">
    <location>
        <begin position="1"/>
        <end position="18"/>
    </location>
</feature>
<evidence type="ECO:0000313" key="3">
    <source>
        <dbReference type="Proteomes" id="UP000249016"/>
    </source>
</evidence>